<dbReference type="SFLD" id="SFLDS00029">
    <property type="entry name" value="Radical_SAM"/>
    <property type="match status" value="1"/>
</dbReference>
<dbReference type="AlphaFoldDB" id="A0A2X4PZ84"/>
<dbReference type="GO" id="GO:0051539">
    <property type="term" value="F:4 iron, 4 sulfur cluster binding"/>
    <property type="evidence" value="ECO:0007669"/>
    <property type="project" value="UniProtKB-KW"/>
</dbReference>
<keyword evidence="9" id="KW-1185">Reference proteome</keyword>
<comment type="cofactor">
    <cofactor evidence="1">
        <name>[4Fe-4S] cluster</name>
        <dbReference type="ChEBI" id="CHEBI:49883"/>
    </cofactor>
</comment>
<accession>A0A2X4PZ84</accession>
<protein>
    <submittedName>
        <fullName evidence="8">Coproporphyrinogen III oxidase</fullName>
    </submittedName>
</protein>
<dbReference type="GO" id="GO:0046872">
    <property type="term" value="F:metal ion binding"/>
    <property type="evidence" value="ECO:0007669"/>
    <property type="project" value="UniProtKB-KW"/>
</dbReference>
<dbReference type="SUPFAM" id="SSF102114">
    <property type="entry name" value="Radical SAM enzymes"/>
    <property type="match status" value="1"/>
</dbReference>
<evidence type="ECO:0000256" key="5">
    <source>
        <dbReference type="ARBA" id="ARBA00023004"/>
    </source>
</evidence>
<dbReference type="EMBL" id="LS483447">
    <property type="protein sequence ID" value="SQH73639.1"/>
    <property type="molecule type" value="Genomic_DNA"/>
</dbReference>
<evidence type="ECO:0000256" key="1">
    <source>
        <dbReference type="ARBA" id="ARBA00001966"/>
    </source>
</evidence>
<dbReference type="PANTHER" id="PTHR11135">
    <property type="entry name" value="HISTONE ACETYLTRANSFERASE-RELATED"/>
    <property type="match status" value="1"/>
</dbReference>
<dbReference type="Pfam" id="PF04055">
    <property type="entry name" value="Radical_SAM"/>
    <property type="match status" value="1"/>
</dbReference>
<keyword evidence="2" id="KW-0004">4Fe-4S</keyword>
<sequence length="303" mass="34343">MPRNSYIDFATFLSHYFPGQKVQKISVNASQKCPTRDGKLGKGGCTYCNNASFSPAYASANKSISEQLSEGIAFFSHKYPTMVYLAYFQAYTATYGEEQDLISKYEEAVHYPGVVGLVIGTRPDCMSDSLLSYLSDLSKRCFVLIEYGVESTLDKTLALIQRGHNFACSAETIHRTHQAGLLVGAHLILGLPDETREEMLSHADRLSTLPIDTLKLHQLQIIKGSLMAHDYTIHPEKYHFMTEDEYVELCVDFIQRLRPDIVLERFVSSSPPQLILAPHWGKKNYQFVEFIRRKLNENRGLNN</sequence>
<dbReference type="KEGG" id="pcre:NCTC12858_01503"/>
<keyword evidence="3" id="KW-0949">S-adenosyl-L-methionine</keyword>
<dbReference type="InterPro" id="IPR006638">
    <property type="entry name" value="Elp3/MiaA/NifB-like_rSAM"/>
</dbReference>
<dbReference type="InterPro" id="IPR032432">
    <property type="entry name" value="Radical_SAM_C"/>
</dbReference>
<dbReference type="InterPro" id="IPR007197">
    <property type="entry name" value="rSAM"/>
</dbReference>
<dbReference type="Pfam" id="PF16199">
    <property type="entry name" value="Radical_SAM_C"/>
    <property type="match status" value="1"/>
</dbReference>
<gene>
    <name evidence="8" type="ORF">NCTC12858_01503</name>
</gene>
<dbReference type="InterPro" id="IPR058240">
    <property type="entry name" value="rSAM_sf"/>
</dbReference>
<reference evidence="8 9" key="1">
    <citation type="submission" date="2018-06" db="EMBL/GenBank/DDBJ databases">
        <authorList>
            <consortium name="Pathogen Informatics"/>
            <person name="Doyle S."/>
        </authorList>
    </citation>
    <scope>NUCLEOTIDE SEQUENCE [LARGE SCALE GENOMIC DNA]</scope>
    <source>
        <strain evidence="8 9">NCTC12858</strain>
    </source>
</reference>
<organism evidence="8 9">
    <name type="scientific">Porphyromonas crevioricanis</name>
    <dbReference type="NCBI Taxonomy" id="393921"/>
    <lineage>
        <taxon>Bacteria</taxon>
        <taxon>Pseudomonadati</taxon>
        <taxon>Bacteroidota</taxon>
        <taxon>Bacteroidia</taxon>
        <taxon>Bacteroidales</taxon>
        <taxon>Porphyromonadaceae</taxon>
        <taxon>Porphyromonas</taxon>
    </lineage>
</organism>
<dbReference type="InterPro" id="IPR039661">
    <property type="entry name" value="ELP3"/>
</dbReference>
<keyword evidence="4" id="KW-0479">Metal-binding</keyword>
<proteinExistence type="predicted"/>
<dbReference type="PROSITE" id="PS51918">
    <property type="entry name" value="RADICAL_SAM"/>
    <property type="match status" value="1"/>
</dbReference>
<evidence type="ECO:0000313" key="8">
    <source>
        <dbReference type="EMBL" id="SQH73639.1"/>
    </source>
</evidence>
<dbReference type="RefSeq" id="WP_023940289.1">
    <property type="nucleotide sequence ID" value="NZ_LS483447.1"/>
</dbReference>
<dbReference type="NCBIfam" id="TIGR01212">
    <property type="entry name" value="TIGR01212 family radical SAM protein"/>
    <property type="match status" value="1"/>
</dbReference>
<evidence type="ECO:0000256" key="6">
    <source>
        <dbReference type="ARBA" id="ARBA00023014"/>
    </source>
</evidence>
<dbReference type="InterPro" id="IPR005911">
    <property type="entry name" value="YhcC-like"/>
</dbReference>
<feature type="domain" description="Radical SAM core" evidence="7">
    <location>
        <begin position="17"/>
        <end position="260"/>
    </location>
</feature>
<dbReference type="Gene3D" id="3.80.30.20">
    <property type="entry name" value="tm_1862 like domain"/>
    <property type="match status" value="1"/>
</dbReference>
<evidence type="ECO:0000256" key="4">
    <source>
        <dbReference type="ARBA" id="ARBA00022723"/>
    </source>
</evidence>
<dbReference type="PANTHER" id="PTHR11135:SF1">
    <property type="entry name" value="PROTEIN YHCC"/>
    <property type="match status" value="1"/>
</dbReference>
<dbReference type="GO" id="GO:0003824">
    <property type="term" value="F:catalytic activity"/>
    <property type="evidence" value="ECO:0007669"/>
    <property type="project" value="InterPro"/>
</dbReference>
<dbReference type="SMART" id="SM00729">
    <property type="entry name" value="Elp3"/>
    <property type="match status" value="1"/>
</dbReference>
<name>A0A2X4PZ84_9PORP</name>
<dbReference type="InterPro" id="IPR023404">
    <property type="entry name" value="rSAM_horseshoe"/>
</dbReference>
<keyword evidence="5" id="KW-0408">Iron</keyword>
<dbReference type="SFLD" id="SFLDG01086">
    <property type="entry name" value="elongater_protein-like"/>
    <property type="match status" value="1"/>
</dbReference>
<evidence type="ECO:0000256" key="3">
    <source>
        <dbReference type="ARBA" id="ARBA00022691"/>
    </source>
</evidence>
<keyword evidence="6" id="KW-0411">Iron-sulfur</keyword>
<dbReference type="SFLD" id="SFLDG01091">
    <property type="entry name" value="uncharacterized_CHP01210-like"/>
    <property type="match status" value="1"/>
</dbReference>
<dbReference type="Proteomes" id="UP000249300">
    <property type="component" value="Chromosome 1"/>
</dbReference>
<evidence type="ECO:0000313" key="9">
    <source>
        <dbReference type="Proteomes" id="UP000249300"/>
    </source>
</evidence>
<evidence type="ECO:0000259" key="7">
    <source>
        <dbReference type="PROSITE" id="PS51918"/>
    </source>
</evidence>
<evidence type="ECO:0000256" key="2">
    <source>
        <dbReference type="ARBA" id="ARBA00022485"/>
    </source>
</evidence>